<dbReference type="InterPro" id="IPR011990">
    <property type="entry name" value="TPR-like_helical_dom_sf"/>
</dbReference>
<dbReference type="InterPro" id="IPR019734">
    <property type="entry name" value="TPR_rpt"/>
</dbReference>
<evidence type="ECO:0000256" key="1">
    <source>
        <dbReference type="PROSITE-ProRule" id="PRU00339"/>
    </source>
</evidence>
<feature type="compositionally biased region" description="Low complexity" evidence="2">
    <location>
        <begin position="99"/>
        <end position="117"/>
    </location>
</feature>
<reference evidence="3 4" key="1">
    <citation type="journal article" date="2011" name="Genome Res.">
        <title>Phylogeny-wide analysis of social amoeba genomes highlights ancient origins for complex intercellular communication.</title>
        <authorList>
            <person name="Heidel A.J."/>
            <person name="Lawal H.M."/>
            <person name="Felder M."/>
            <person name="Schilde C."/>
            <person name="Helps N.R."/>
            <person name="Tunggal B."/>
            <person name="Rivero F."/>
            <person name="John U."/>
            <person name="Schleicher M."/>
            <person name="Eichinger L."/>
            <person name="Platzer M."/>
            <person name="Noegel A.A."/>
            <person name="Schaap P."/>
            <person name="Gloeckner G."/>
        </authorList>
    </citation>
    <scope>NUCLEOTIDE SEQUENCE [LARGE SCALE GENOMIC DNA]</scope>
    <source>
        <strain evidence="4">ATCC 26659 / Pp 5 / PN500</strain>
    </source>
</reference>
<feature type="repeat" description="TPR" evidence="1">
    <location>
        <begin position="200"/>
        <end position="233"/>
    </location>
</feature>
<name>D3BTR3_HETP5</name>
<evidence type="ECO:0000256" key="2">
    <source>
        <dbReference type="SAM" id="MobiDB-lite"/>
    </source>
</evidence>
<dbReference type="Proteomes" id="UP000001396">
    <property type="component" value="Unassembled WGS sequence"/>
</dbReference>
<dbReference type="PANTHER" id="PTHR23082">
    <property type="entry name" value="TRANSCRIPTION INITIATION FACTOR IIIC TFIIIC , POLYPEPTIDE 3-RELATED"/>
    <property type="match status" value="1"/>
</dbReference>
<keyword evidence="1" id="KW-0802">TPR repeat</keyword>
<proteinExistence type="predicted"/>
<feature type="compositionally biased region" description="Acidic residues" evidence="2">
    <location>
        <begin position="59"/>
        <end position="98"/>
    </location>
</feature>
<gene>
    <name evidence="3" type="ORF">PPL_11173</name>
</gene>
<dbReference type="InterPro" id="IPR039340">
    <property type="entry name" value="Tfc4/TFIIIC-102/Sfc4"/>
</dbReference>
<dbReference type="InParanoid" id="D3BTR3"/>
<feature type="region of interest" description="Disordered" evidence="2">
    <location>
        <begin position="155"/>
        <end position="201"/>
    </location>
</feature>
<dbReference type="AlphaFoldDB" id="D3BTR3"/>
<dbReference type="SUPFAM" id="SSF48452">
    <property type="entry name" value="TPR-like"/>
    <property type="match status" value="1"/>
</dbReference>
<feature type="compositionally biased region" description="Basic and acidic residues" evidence="2">
    <location>
        <begin position="189"/>
        <end position="201"/>
    </location>
</feature>
<dbReference type="GO" id="GO:0006383">
    <property type="term" value="P:transcription by RNA polymerase III"/>
    <property type="evidence" value="ECO:0007669"/>
    <property type="project" value="InterPro"/>
</dbReference>
<dbReference type="RefSeq" id="XP_020427233.1">
    <property type="nucleotide sequence ID" value="XM_020581930.1"/>
</dbReference>
<dbReference type="PROSITE" id="PS50005">
    <property type="entry name" value="TPR"/>
    <property type="match status" value="1"/>
</dbReference>
<dbReference type="GeneID" id="31366641"/>
<protein>
    <submittedName>
        <fullName evidence="3">Uncharacterized protein</fullName>
    </submittedName>
</protein>
<dbReference type="Gene3D" id="1.25.40.10">
    <property type="entry name" value="Tetratricopeptide repeat domain"/>
    <property type="match status" value="1"/>
</dbReference>
<keyword evidence="4" id="KW-1185">Reference proteome</keyword>
<dbReference type="EMBL" id="ADBJ01000056">
    <property type="protein sequence ID" value="EFA75099.1"/>
    <property type="molecule type" value="Genomic_DNA"/>
</dbReference>
<accession>D3BTR3</accession>
<dbReference type="GO" id="GO:0000127">
    <property type="term" value="C:transcription factor TFIIIC complex"/>
    <property type="evidence" value="ECO:0007669"/>
    <property type="project" value="TreeGrafter"/>
</dbReference>
<evidence type="ECO:0000313" key="3">
    <source>
        <dbReference type="EMBL" id="EFA75099.1"/>
    </source>
</evidence>
<evidence type="ECO:0000313" key="4">
    <source>
        <dbReference type="Proteomes" id="UP000001396"/>
    </source>
</evidence>
<sequence>MDSSAKEFIDDIMDDLQVDAGDVGDFDGDGQEEDESFKLDFDIDVSSLMPNANFQEQMMDLEDVINEDDETEDDDDDDSFTDDDSELEDDDDNDDNEEPTTSTPSTTTTTTATATSAKKLDSTLSQFKNLSQQKQDKILNKEDEQFDIDRISKLSKAANSKKSKSSSAGGSGGDADADQKKKQVRTSARSRDLSRLPKETKDLISRGMNQYTNGELKEAFLTFQEVIRVSPRYPRTYTMMSLIKKDEGDPYGECDFLYIAAEIGENLPDLWKRCADLSKFECYTAVGAGAHCDGQARRSGITDGVDHQQRAATIACRFLRFGFGFFQFDSGALQSCAIL</sequence>
<feature type="region of interest" description="Disordered" evidence="2">
    <location>
        <begin position="57"/>
        <end position="119"/>
    </location>
</feature>
<organism evidence="3 4">
    <name type="scientific">Heterostelium pallidum (strain ATCC 26659 / Pp 5 / PN500)</name>
    <name type="common">Cellular slime mold</name>
    <name type="synonym">Polysphondylium pallidum</name>
    <dbReference type="NCBI Taxonomy" id="670386"/>
    <lineage>
        <taxon>Eukaryota</taxon>
        <taxon>Amoebozoa</taxon>
        <taxon>Evosea</taxon>
        <taxon>Eumycetozoa</taxon>
        <taxon>Dictyostelia</taxon>
        <taxon>Acytosteliales</taxon>
        <taxon>Acytosteliaceae</taxon>
        <taxon>Heterostelium</taxon>
    </lineage>
</organism>
<comment type="caution">
    <text evidence="3">The sequence shown here is derived from an EMBL/GenBank/DDBJ whole genome shotgun (WGS) entry which is preliminary data.</text>
</comment>
<dbReference type="PANTHER" id="PTHR23082:SF0">
    <property type="entry name" value="GENERAL TRANSCRIPTION FACTOR 3C POLYPEPTIDE 3"/>
    <property type="match status" value="1"/>
</dbReference>